<dbReference type="SMART" id="SM00318">
    <property type="entry name" value="SNc"/>
    <property type="match status" value="1"/>
</dbReference>
<dbReference type="Proteomes" id="UP000030960">
    <property type="component" value="Unassembled WGS sequence"/>
</dbReference>
<evidence type="ECO:0000256" key="1">
    <source>
        <dbReference type="SAM" id="SignalP"/>
    </source>
</evidence>
<evidence type="ECO:0000259" key="2">
    <source>
        <dbReference type="PROSITE" id="PS50830"/>
    </source>
</evidence>
<sequence>MLRFCFALVLAASATAASADLNGPLRVIDGDTVAIGQTNIRLHGIDAPENGQRCGGGGAPMWGCGSWVSGEVRARYEGRTASCVELDRDRYDRVVARCRVDGKDLGETLVESGLAFAYERYSEAYVPQERIAARRKAGLHATGVKSPSAFRSDTRRGHAAQRLASAPEGCRIKGNISTNSGARIYHVPGQAWYEATRISMDKGERWFCSEQEARAAGWRRALR</sequence>
<dbReference type="PATRIC" id="fig|1515334.3.peg.853"/>
<evidence type="ECO:0000313" key="3">
    <source>
        <dbReference type="EMBL" id="KHQ54257.1"/>
    </source>
</evidence>
<accession>A0A0B3S1Q9</accession>
<gene>
    <name evidence="3" type="ORF">OA50_00848</name>
</gene>
<proteinExistence type="predicted"/>
<dbReference type="EMBL" id="JSUQ01000003">
    <property type="protein sequence ID" value="KHQ54257.1"/>
    <property type="molecule type" value="Genomic_DNA"/>
</dbReference>
<dbReference type="PROSITE" id="PS50830">
    <property type="entry name" value="TNASE_3"/>
    <property type="match status" value="1"/>
</dbReference>
<dbReference type="STRING" id="561184.SAMN05216376_11763"/>
<dbReference type="Pfam" id="PF00565">
    <property type="entry name" value="SNase"/>
    <property type="match status" value="1"/>
</dbReference>
<dbReference type="OrthoDB" id="9805504at2"/>
<protein>
    <submittedName>
        <fullName evidence="3">Nuclease (SNase-like) protein</fullName>
    </submittedName>
</protein>
<organism evidence="3 4">
    <name type="scientific">Mameliella alba</name>
    <dbReference type="NCBI Taxonomy" id="561184"/>
    <lineage>
        <taxon>Bacteria</taxon>
        <taxon>Pseudomonadati</taxon>
        <taxon>Pseudomonadota</taxon>
        <taxon>Alphaproteobacteria</taxon>
        <taxon>Rhodobacterales</taxon>
        <taxon>Roseobacteraceae</taxon>
        <taxon>Mameliella</taxon>
    </lineage>
</organism>
<feature type="domain" description="TNase-like" evidence="2">
    <location>
        <begin position="26"/>
        <end position="142"/>
    </location>
</feature>
<comment type="caution">
    <text evidence="3">The sequence shown here is derived from an EMBL/GenBank/DDBJ whole genome shotgun (WGS) entry which is preliminary data.</text>
</comment>
<name>A0A0B3S1Q9_9RHOB</name>
<keyword evidence="1" id="KW-0732">Signal</keyword>
<feature type="chain" id="PRO_5002084820" evidence="1">
    <location>
        <begin position="20"/>
        <end position="223"/>
    </location>
</feature>
<dbReference type="InterPro" id="IPR016071">
    <property type="entry name" value="Staphylococal_nuclease_OB-fold"/>
</dbReference>
<keyword evidence="4" id="KW-1185">Reference proteome</keyword>
<evidence type="ECO:0000313" key="4">
    <source>
        <dbReference type="Proteomes" id="UP000030960"/>
    </source>
</evidence>
<dbReference type="Gene3D" id="2.40.50.90">
    <property type="match status" value="1"/>
</dbReference>
<dbReference type="RefSeq" id="WP_043137802.1">
    <property type="nucleotide sequence ID" value="NZ_JAHVJH010000002.1"/>
</dbReference>
<reference evidence="3 4" key="1">
    <citation type="submission" date="2014-10" db="EMBL/GenBank/DDBJ databases">
        <title>Genome sequence of Ponticoccus sp. strain UMTAT08 isolated from clonal culture of toxic dinoflagellate Alexandrium tamiyavanichii.</title>
        <authorList>
            <person name="Gan H.Y."/>
            <person name="Muhd D.-D."/>
            <person name="Mohd Noor M.E."/>
            <person name="Yeong Y.S."/>
            <person name="Usup G."/>
        </authorList>
    </citation>
    <scope>NUCLEOTIDE SEQUENCE [LARGE SCALE GENOMIC DNA]</scope>
    <source>
        <strain evidence="3 4">UMTAT08</strain>
    </source>
</reference>
<dbReference type="AlphaFoldDB" id="A0A0B3S1Q9"/>
<dbReference type="SUPFAM" id="SSF50199">
    <property type="entry name" value="Staphylococcal nuclease"/>
    <property type="match status" value="1"/>
</dbReference>
<feature type="signal peptide" evidence="1">
    <location>
        <begin position="1"/>
        <end position="19"/>
    </location>
</feature>
<dbReference type="InterPro" id="IPR035437">
    <property type="entry name" value="SNase_OB-fold_sf"/>
</dbReference>